<dbReference type="AlphaFoldDB" id="A0A0P6ASE7"/>
<evidence type="ECO:0000313" key="1">
    <source>
        <dbReference type="EMBL" id="JAN20419.1"/>
    </source>
</evidence>
<accession>A0A0P6ASE7</accession>
<protein>
    <submittedName>
        <fullName evidence="1">Uncharacterized protein</fullName>
    </submittedName>
</protein>
<organism evidence="1">
    <name type="scientific">Daphnia magna</name>
    <dbReference type="NCBI Taxonomy" id="35525"/>
    <lineage>
        <taxon>Eukaryota</taxon>
        <taxon>Metazoa</taxon>
        <taxon>Ecdysozoa</taxon>
        <taxon>Arthropoda</taxon>
        <taxon>Crustacea</taxon>
        <taxon>Branchiopoda</taxon>
        <taxon>Diplostraca</taxon>
        <taxon>Cladocera</taxon>
        <taxon>Anomopoda</taxon>
        <taxon>Daphniidae</taxon>
        <taxon>Daphnia</taxon>
    </lineage>
</organism>
<proteinExistence type="predicted"/>
<sequence>MCSTFISVIYRSKLQSWFTVALYNENVKSNSQQTNLQRPFVALSLVQSIANEQNGALEGLHLIDAEESSPLLLAPLYYTLSSRVFNRLLAV</sequence>
<dbReference type="EMBL" id="GDIQ01074318">
    <property type="protein sequence ID" value="JAN20419.1"/>
    <property type="molecule type" value="Transcribed_RNA"/>
</dbReference>
<name>A0A0P6ASE7_9CRUS</name>
<reference evidence="1" key="1">
    <citation type="submission" date="2015-10" db="EMBL/GenBank/DDBJ databases">
        <title>EvidentialGene: Evidence-directed Construction of Complete mRNA Transcriptomes without Genomes.</title>
        <authorList>
            <person name="Gilbert D.G."/>
        </authorList>
    </citation>
    <scope>NUCLEOTIDE SEQUENCE</scope>
</reference>